<dbReference type="RefSeq" id="WP_283405549.1">
    <property type="nucleotide sequence ID" value="NZ_FXUI01000003.1"/>
</dbReference>
<sequence>MKKTGNIRAAVISTAAILLLASPAAAHKLRVSGEAVAVADSGVTVTPGRDWNRLDAKAGKNTETWTLDGE</sequence>
<reference evidence="2 3" key="1">
    <citation type="submission" date="2017-05" db="EMBL/GenBank/DDBJ databases">
        <authorList>
            <person name="Varghese N."/>
            <person name="Submissions S."/>
        </authorList>
    </citation>
    <scope>NUCLEOTIDE SEQUENCE [LARGE SCALE GENOMIC DNA]</scope>
    <source>
        <strain evidence="2 3">SM16</strain>
    </source>
</reference>
<evidence type="ECO:0000256" key="1">
    <source>
        <dbReference type="SAM" id="SignalP"/>
    </source>
</evidence>
<comment type="caution">
    <text evidence="2">The sequence shown here is derived from an EMBL/GenBank/DDBJ whole genome shotgun (WGS) entry which is preliminary data.</text>
</comment>
<keyword evidence="3" id="KW-1185">Reference proteome</keyword>
<accession>A0ABY1Q5J1</accession>
<evidence type="ECO:0000313" key="2">
    <source>
        <dbReference type="EMBL" id="SMP60428.1"/>
    </source>
</evidence>
<name>A0ABY1Q5J1_9SPHN</name>
<proteinExistence type="predicted"/>
<keyword evidence="1" id="KW-0732">Signal</keyword>
<organism evidence="2 3">
    <name type="scientific">Novosphingobium panipatense</name>
    <dbReference type="NCBI Taxonomy" id="428991"/>
    <lineage>
        <taxon>Bacteria</taxon>
        <taxon>Pseudomonadati</taxon>
        <taxon>Pseudomonadota</taxon>
        <taxon>Alphaproteobacteria</taxon>
        <taxon>Sphingomonadales</taxon>
        <taxon>Sphingomonadaceae</taxon>
        <taxon>Novosphingobium</taxon>
    </lineage>
</organism>
<dbReference type="Proteomes" id="UP001157910">
    <property type="component" value="Unassembled WGS sequence"/>
</dbReference>
<dbReference type="EMBL" id="FXUI01000003">
    <property type="protein sequence ID" value="SMP60428.1"/>
    <property type="molecule type" value="Genomic_DNA"/>
</dbReference>
<feature type="chain" id="PRO_5045227526" evidence="1">
    <location>
        <begin position="27"/>
        <end position="70"/>
    </location>
</feature>
<evidence type="ECO:0000313" key="3">
    <source>
        <dbReference type="Proteomes" id="UP001157910"/>
    </source>
</evidence>
<feature type="signal peptide" evidence="1">
    <location>
        <begin position="1"/>
        <end position="26"/>
    </location>
</feature>
<protein>
    <submittedName>
        <fullName evidence="2">Uncharacterized protein</fullName>
    </submittedName>
</protein>
<gene>
    <name evidence="2" type="ORF">SAMN06296065_10387</name>
</gene>